<dbReference type="GO" id="GO:0032259">
    <property type="term" value="P:methylation"/>
    <property type="evidence" value="ECO:0007669"/>
    <property type="project" value="UniProtKB-KW"/>
</dbReference>
<dbReference type="EC" id="2.1.1.63" evidence="8"/>
<keyword evidence="12" id="KW-1185">Reference proteome</keyword>
<protein>
    <recommendedName>
        <fullName evidence="8">Methylated-DNA--protein-cysteine methyltransferase</fullName>
        <ecNumber evidence="8">2.1.1.63</ecNumber>
    </recommendedName>
    <alternativeName>
        <fullName evidence="8">6-O-methylguanine-DNA methyltransferase</fullName>
        <shortName evidence="8">MGMT</shortName>
    </alternativeName>
    <alternativeName>
        <fullName evidence="8">O-6-methylguanine-DNA-alkyltransferase</fullName>
    </alternativeName>
</protein>
<dbReference type="InterPro" id="IPR023546">
    <property type="entry name" value="MGMT"/>
</dbReference>
<comment type="caution">
    <text evidence="11">The sequence shown here is derived from an EMBL/GenBank/DDBJ whole genome shotgun (WGS) entry which is preliminary data.</text>
</comment>
<accession>A0ABW5C764</accession>
<evidence type="ECO:0000259" key="9">
    <source>
        <dbReference type="Pfam" id="PF01035"/>
    </source>
</evidence>
<evidence type="ECO:0000256" key="5">
    <source>
        <dbReference type="ARBA" id="ARBA00022763"/>
    </source>
</evidence>
<sequence>MAHLSFPSPLGPLTLIETDGAITALAWGERGGATETPLLRQARDEIAAYFAGRLRRFTLPLTPAGTPFQRRVWAMLAEIPFGQTRSYGDLARELDSGPRAIGGACGRNPIPLLIPCHRVLTADGRLGGYSGQGGLATKARLLRHEGAIPPEPAGPG</sequence>
<comment type="catalytic activity">
    <reaction evidence="7 8">
        <text>a 6-O-methyl-2'-deoxyguanosine in DNA + L-cysteinyl-[protein] = S-methyl-L-cysteinyl-[protein] + a 2'-deoxyguanosine in DNA</text>
        <dbReference type="Rhea" id="RHEA:24000"/>
        <dbReference type="Rhea" id="RHEA-COMP:10131"/>
        <dbReference type="Rhea" id="RHEA-COMP:10132"/>
        <dbReference type="Rhea" id="RHEA-COMP:11367"/>
        <dbReference type="Rhea" id="RHEA-COMP:11368"/>
        <dbReference type="ChEBI" id="CHEBI:29950"/>
        <dbReference type="ChEBI" id="CHEBI:82612"/>
        <dbReference type="ChEBI" id="CHEBI:85445"/>
        <dbReference type="ChEBI" id="CHEBI:85448"/>
        <dbReference type="EC" id="2.1.1.63"/>
    </reaction>
</comment>
<feature type="domain" description="Methylguanine DNA methyltransferase ribonuclease-like" evidence="10">
    <location>
        <begin position="6"/>
        <end position="62"/>
    </location>
</feature>
<evidence type="ECO:0000256" key="6">
    <source>
        <dbReference type="ARBA" id="ARBA00023204"/>
    </source>
</evidence>
<evidence type="ECO:0000256" key="4">
    <source>
        <dbReference type="ARBA" id="ARBA00022679"/>
    </source>
</evidence>
<dbReference type="Gene3D" id="1.10.10.10">
    <property type="entry name" value="Winged helix-like DNA-binding domain superfamily/Winged helix DNA-binding domain"/>
    <property type="match status" value="1"/>
</dbReference>
<dbReference type="Gene3D" id="3.30.160.70">
    <property type="entry name" value="Methylated DNA-protein cysteine methyltransferase domain"/>
    <property type="match status" value="1"/>
</dbReference>
<dbReference type="PANTHER" id="PTHR10815:SF13">
    <property type="entry name" value="METHYLATED-DNA--PROTEIN-CYSTEINE METHYLTRANSFERASE"/>
    <property type="match status" value="1"/>
</dbReference>
<comment type="function">
    <text evidence="8">Involved in the cellular defense against the biological effects of O6-methylguanine (O6-MeG) and O4-methylthymine (O4-MeT) in DNA. Repairs the methylated nucleobase in DNA by stoichiometrically transferring the methyl group to a cysteine residue in the enzyme. This is a suicide reaction: the enzyme is irreversibly inactivated.</text>
</comment>
<dbReference type="SUPFAM" id="SSF53155">
    <property type="entry name" value="Methylated DNA-protein cysteine methyltransferase domain"/>
    <property type="match status" value="1"/>
</dbReference>
<evidence type="ECO:0000256" key="8">
    <source>
        <dbReference type="HAMAP-Rule" id="MF_00772"/>
    </source>
</evidence>
<evidence type="ECO:0000256" key="3">
    <source>
        <dbReference type="ARBA" id="ARBA00022603"/>
    </source>
</evidence>
<gene>
    <name evidence="11" type="ORF">ACFSNB_02645</name>
</gene>
<dbReference type="InterPro" id="IPR036217">
    <property type="entry name" value="MethylDNA_cys_MeTrfase_DNAb"/>
</dbReference>
<comment type="subcellular location">
    <subcellularLocation>
        <location evidence="8">Cytoplasm</location>
    </subcellularLocation>
</comment>
<dbReference type="HAMAP" id="MF_00772">
    <property type="entry name" value="OGT"/>
    <property type="match status" value="1"/>
</dbReference>
<dbReference type="InterPro" id="IPR036388">
    <property type="entry name" value="WH-like_DNA-bd_sf"/>
</dbReference>
<keyword evidence="3 8" id="KW-0489">Methyltransferase</keyword>
<evidence type="ECO:0000313" key="11">
    <source>
        <dbReference type="EMBL" id="MFD2232698.1"/>
    </source>
</evidence>
<dbReference type="EMBL" id="JBHUIY010000003">
    <property type="protein sequence ID" value="MFD2232698.1"/>
    <property type="molecule type" value="Genomic_DNA"/>
</dbReference>
<dbReference type="InterPro" id="IPR001497">
    <property type="entry name" value="MethylDNA_cys_MeTrfase_AS"/>
</dbReference>
<organism evidence="11 12">
    <name type="scientific">Phaeospirillum tilakii</name>
    <dbReference type="NCBI Taxonomy" id="741673"/>
    <lineage>
        <taxon>Bacteria</taxon>
        <taxon>Pseudomonadati</taxon>
        <taxon>Pseudomonadota</taxon>
        <taxon>Alphaproteobacteria</taxon>
        <taxon>Rhodospirillales</taxon>
        <taxon>Rhodospirillaceae</taxon>
        <taxon>Phaeospirillum</taxon>
    </lineage>
</organism>
<evidence type="ECO:0000256" key="2">
    <source>
        <dbReference type="ARBA" id="ARBA00022490"/>
    </source>
</evidence>
<evidence type="ECO:0000256" key="1">
    <source>
        <dbReference type="ARBA" id="ARBA00001286"/>
    </source>
</evidence>
<feature type="active site" description="Nucleophile; methyl group acceptor" evidence="8">
    <location>
        <position position="116"/>
    </location>
</feature>
<dbReference type="InterPro" id="IPR014048">
    <property type="entry name" value="MethylDNA_cys_MeTrfase_DNA-bd"/>
</dbReference>
<dbReference type="PROSITE" id="PS00374">
    <property type="entry name" value="MGMT"/>
    <property type="match status" value="1"/>
</dbReference>
<dbReference type="CDD" id="cd06445">
    <property type="entry name" value="ATase"/>
    <property type="match status" value="1"/>
</dbReference>
<keyword evidence="2 8" id="KW-0963">Cytoplasm</keyword>
<dbReference type="NCBIfam" id="TIGR00589">
    <property type="entry name" value="ogt"/>
    <property type="match status" value="1"/>
</dbReference>
<keyword evidence="6 8" id="KW-0234">DNA repair</keyword>
<dbReference type="GO" id="GO:0003908">
    <property type="term" value="F:methylated-DNA-[protein]-cysteine S-methyltransferase activity"/>
    <property type="evidence" value="ECO:0007669"/>
    <property type="project" value="UniProtKB-EC"/>
</dbReference>
<reference evidence="12" key="1">
    <citation type="journal article" date="2019" name="Int. J. Syst. Evol. Microbiol.">
        <title>The Global Catalogue of Microorganisms (GCM) 10K type strain sequencing project: providing services to taxonomists for standard genome sequencing and annotation.</title>
        <authorList>
            <consortium name="The Broad Institute Genomics Platform"/>
            <consortium name="The Broad Institute Genome Sequencing Center for Infectious Disease"/>
            <person name="Wu L."/>
            <person name="Ma J."/>
        </authorList>
    </citation>
    <scope>NUCLEOTIDE SEQUENCE [LARGE SCALE GENOMIC DNA]</scope>
    <source>
        <strain evidence="12">KCTC 15012</strain>
    </source>
</reference>
<dbReference type="SUPFAM" id="SSF46767">
    <property type="entry name" value="Methylated DNA-protein cysteine methyltransferase, C-terminal domain"/>
    <property type="match status" value="1"/>
</dbReference>
<proteinExistence type="inferred from homology"/>
<evidence type="ECO:0000313" key="12">
    <source>
        <dbReference type="Proteomes" id="UP001597296"/>
    </source>
</evidence>
<dbReference type="Pfam" id="PF02870">
    <property type="entry name" value="Methyltransf_1N"/>
    <property type="match status" value="1"/>
</dbReference>
<evidence type="ECO:0000256" key="7">
    <source>
        <dbReference type="ARBA" id="ARBA00049348"/>
    </source>
</evidence>
<dbReference type="Pfam" id="PF01035">
    <property type="entry name" value="DNA_binding_1"/>
    <property type="match status" value="1"/>
</dbReference>
<comment type="similarity">
    <text evidence="8">Belongs to the MGMT family.</text>
</comment>
<feature type="domain" description="Methylated-DNA-[protein]-cysteine S-methyltransferase DNA binding" evidence="9">
    <location>
        <begin position="67"/>
        <end position="147"/>
    </location>
</feature>
<dbReference type="Proteomes" id="UP001597296">
    <property type="component" value="Unassembled WGS sequence"/>
</dbReference>
<dbReference type="InterPro" id="IPR036631">
    <property type="entry name" value="MGMT_N_sf"/>
</dbReference>
<comment type="catalytic activity">
    <reaction evidence="1 8">
        <text>a 4-O-methyl-thymidine in DNA + L-cysteinyl-[protein] = a thymidine in DNA + S-methyl-L-cysteinyl-[protein]</text>
        <dbReference type="Rhea" id="RHEA:53428"/>
        <dbReference type="Rhea" id="RHEA-COMP:10131"/>
        <dbReference type="Rhea" id="RHEA-COMP:10132"/>
        <dbReference type="Rhea" id="RHEA-COMP:13555"/>
        <dbReference type="Rhea" id="RHEA-COMP:13556"/>
        <dbReference type="ChEBI" id="CHEBI:29950"/>
        <dbReference type="ChEBI" id="CHEBI:82612"/>
        <dbReference type="ChEBI" id="CHEBI:137386"/>
        <dbReference type="ChEBI" id="CHEBI:137387"/>
        <dbReference type="EC" id="2.1.1.63"/>
    </reaction>
</comment>
<name>A0ABW5C764_9PROT</name>
<keyword evidence="5 8" id="KW-0227">DNA damage</keyword>
<dbReference type="InterPro" id="IPR008332">
    <property type="entry name" value="MethylG_MeTrfase_N"/>
</dbReference>
<comment type="miscellaneous">
    <text evidence="8">This enzyme catalyzes only one turnover and therefore is not strictly catalytic. According to one definition, an enzyme is a biocatalyst that acts repeatedly and over many reaction cycles.</text>
</comment>
<dbReference type="RefSeq" id="WP_377314244.1">
    <property type="nucleotide sequence ID" value="NZ_JBHUIY010000003.1"/>
</dbReference>
<dbReference type="PANTHER" id="PTHR10815">
    <property type="entry name" value="METHYLATED-DNA--PROTEIN-CYSTEINE METHYLTRANSFERASE"/>
    <property type="match status" value="1"/>
</dbReference>
<evidence type="ECO:0000259" key="10">
    <source>
        <dbReference type="Pfam" id="PF02870"/>
    </source>
</evidence>
<keyword evidence="4 8" id="KW-0808">Transferase</keyword>